<evidence type="ECO:0000256" key="1">
    <source>
        <dbReference type="SAM" id="Phobius"/>
    </source>
</evidence>
<organism evidence="3 4">
    <name type="scientific">Fervidicoccus fontis</name>
    <dbReference type="NCBI Taxonomy" id="683846"/>
    <lineage>
        <taxon>Archaea</taxon>
        <taxon>Thermoproteota</taxon>
        <taxon>Thermoprotei</taxon>
        <taxon>Fervidicoccales</taxon>
        <taxon>Fervidicoccaceae</taxon>
        <taxon>Fervidicoccus</taxon>
    </lineage>
</organism>
<dbReference type="Proteomes" id="UP000886076">
    <property type="component" value="Unassembled WGS sequence"/>
</dbReference>
<comment type="caution">
    <text evidence="3">The sequence shown here is derived from an EMBL/GenBank/DDBJ whole genome shotgun (WGS) entry which is preliminary data.</text>
</comment>
<keyword evidence="1" id="KW-0812">Transmembrane</keyword>
<dbReference type="PANTHER" id="PTHR35337">
    <property type="entry name" value="SLR1478 PROTEIN"/>
    <property type="match status" value="1"/>
</dbReference>
<evidence type="ECO:0000313" key="2">
    <source>
        <dbReference type="EMBL" id="HEW63856.1"/>
    </source>
</evidence>
<protein>
    <submittedName>
        <fullName evidence="2">Stage II sporulation protein M</fullName>
    </submittedName>
</protein>
<feature type="transmembrane region" description="Helical" evidence="1">
    <location>
        <begin position="59"/>
        <end position="78"/>
    </location>
</feature>
<dbReference type="Proteomes" id="UP000237153">
    <property type="component" value="Unassembled WGS sequence"/>
</dbReference>
<evidence type="ECO:0000313" key="4">
    <source>
        <dbReference type="Proteomes" id="UP000237153"/>
    </source>
</evidence>
<feature type="transmembrane region" description="Helical" evidence="1">
    <location>
        <begin position="85"/>
        <end position="103"/>
    </location>
</feature>
<dbReference type="PANTHER" id="PTHR35337:SF1">
    <property type="entry name" value="SLR1478 PROTEIN"/>
    <property type="match status" value="1"/>
</dbReference>
<sequence>MKLSLKKLMALMIFLFLIGGILGYLIVLSGQSDLISQLIGGVGEKAKTINFKPFSPSSVLAIFVNNLTVSLISILSGLTAVIPSFIVLANGIITGLVVGLLTQEGLSVFSGILSLMPHGIFELTAIFLSAAYGTSLGVNFWKFMFRRENNFFDVLKKMPKYVLNIVILLIIAAVIEVFISPLVLQFLLNSKTPVPI</sequence>
<gene>
    <name evidence="3" type="ORF">C0188_01785</name>
    <name evidence="2" type="ORF">ENO39_02195</name>
</gene>
<dbReference type="EMBL" id="PNIM01000006">
    <property type="protein sequence ID" value="PMB75821.1"/>
    <property type="molecule type" value="Genomic_DNA"/>
</dbReference>
<dbReference type="EMBL" id="DSFH01000036">
    <property type="protein sequence ID" value="HEW63856.1"/>
    <property type="molecule type" value="Genomic_DNA"/>
</dbReference>
<accession>A0A2J6N399</accession>
<feature type="transmembrane region" description="Helical" evidence="1">
    <location>
        <begin position="161"/>
        <end position="188"/>
    </location>
</feature>
<feature type="transmembrane region" description="Helical" evidence="1">
    <location>
        <begin position="7"/>
        <end position="27"/>
    </location>
</feature>
<feature type="transmembrane region" description="Helical" evidence="1">
    <location>
        <begin position="123"/>
        <end position="141"/>
    </location>
</feature>
<keyword evidence="1" id="KW-0472">Membrane</keyword>
<evidence type="ECO:0000313" key="3">
    <source>
        <dbReference type="EMBL" id="PMB75821.1"/>
    </source>
</evidence>
<reference evidence="3 4" key="1">
    <citation type="submission" date="2018-01" db="EMBL/GenBank/DDBJ databases">
        <title>Metagenomic assembled genomes from two thermal pools in the Uzon Caldera, Kamchatka, Russia.</title>
        <authorList>
            <person name="Wilkins L."/>
            <person name="Ettinger C."/>
        </authorList>
    </citation>
    <scope>NUCLEOTIDE SEQUENCE [LARGE SCALE GENOMIC DNA]</scope>
    <source>
        <strain evidence="3">ZAV-06</strain>
    </source>
</reference>
<reference evidence="2" key="2">
    <citation type="journal article" date="2020" name="mSystems">
        <title>Genome- and Community-Level Interaction Insights into Carbon Utilization and Element Cycling Functions of Hydrothermarchaeota in Hydrothermal Sediment.</title>
        <authorList>
            <person name="Zhou Z."/>
            <person name="Liu Y."/>
            <person name="Xu W."/>
            <person name="Pan J."/>
            <person name="Luo Z.H."/>
            <person name="Li M."/>
        </authorList>
    </citation>
    <scope>NUCLEOTIDE SEQUENCE [LARGE SCALE GENOMIC DNA]</scope>
    <source>
        <strain evidence="2">SpSt-1261</strain>
    </source>
</reference>
<name>A0A2J6N399_9CREN</name>
<dbReference type="AlphaFoldDB" id="A0A2J6N399"/>
<dbReference type="Pfam" id="PF01944">
    <property type="entry name" value="SpoIIM"/>
    <property type="match status" value="1"/>
</dbReference>
<proteinExistence type="predicted"/>
<keyword evidence="1" id="KW-1133">Transmembrane helix</keyword>
<dbReference type="InterPro" id="IPR002798">
    <property type="entry name" value="SpoIIM-like"/>
</dbReference>